<protein>
    <submittedName>
        <fullName evidence="1">Uncharacterized protein</fullName>
    </submittedName>
</protein>
<sequence length="196" mass="21098">MARVAGSTARNGLDRRSAARIAQERRAALIQYHTDAEVWDVMRAMHVQETVDFDGLKLKPLGCAVKASWRFRNAFPVLSGATDKNLLQQFKGGLSADAVKTAVLQNGTDSFAKAIEVAAQEERVGRELTMLKASVHSAMKTDVDQEDNQPAVKVTEATAAAVATLKEAGENLAEEVRKLKELLTGSIPAAAKISLP</sequence>
<evidence type="ECO:0000313" key="1">
    <source>
        <dbReference type="EMBL" id="KRX13306.1"/>
    </source>
</evidence>
<evidence type="ECO:0000313" key="2">
    <source>
        <dbReference type="Proteomes" id="UP000054630"/>
    </source>
</evidence>
<dbReference type="Proteomes" id="UP000054630">
    <property type="component" value="Unassembled WGS sequence"/>
</dbReference>
<accession>A0A0V0RG80</accession>
<keyword evidence="2" id="KW-1185">Reference proteome</keyword>
<name>A0A0V0RG80_9BILA</name>
<organism evidence="1 2">
    <name type="scientific">Trichinella nelsoni</name>
    <dbReference type="NCBI Taxonomy" id="6336"/>
    <lineage>
        <taxon>Eukaryota</taxon>
        <taxon>Metazoa</taxon>
        <taxon>Ecdysozoa</taxon>
        <taxon>Nematoda</taxon>
        <taxon>Enoplea</taxon>
        <taxon>Dorylaimia</taxon>
        <taxon>Trichinellida</taxon>
        <taxon>Trichinellidae</taxon>
        <taxon>Trichinella</taxon>
    </lineage>
</organism>
<proteinExistence type="predicted"/>
<dbReference type="AlphaFoldDB" id="A0A0V0RG80"/>
<dbReference type="OrthoDB" id="5920692at2759"/>
<reference evidence="1 2" key="1">
    <citation type="submission" date="2015-01" db="EMBL/GenBank/DDBJ databases">
        <title>Evolution of Trichinella species and genotypes.</title>
        <authorList>
            <person name="Korhonen P.K."/>
            <person name="Edoardo P."/>
            <person name="Giuseppe L.R."/>
            <person name="Gasser R.B."/>
        </authorList>
    </citation>
    <scope>NUCLEOTIDE SEQUENCE [LARGE SCALE GENOMIC DNA]</scope>
    <source>
        <strain evidence="1">ISS37</strain>
    </source>
</reference>
<dbReference type="EMBL" id="JYDL01000209">
    <property type="protein sequence ID" value="KRX13306.1"/>
    <property type="molecule type" value="Genomic_DNA"/>
</dbReference>
<comment type="caution">
    <text evidence="1">The sequence shown here is derived from an EMBL/GenBank/DDBJ whole genome shotgun (WGS) entry which is preliminary data.</text>
</comment>
<gene>
    <name evidence="1" type="ORF">T07_12815</name>
</gene>